<evidence type="ECO:0000313" key="5">
    <source>
        <dbReference type="Proteomes" id="UP000027138"/>
    </source>
</evidence>
<dbReference type="Pfam" id="PF00067">
    <property type="entry name" value="p450"/>
    <property type="match status" value="1"/>
</dbReference>
<keyword evidence="3" id="KW-0408">Iron</keyword>
<dbReference type="GO" id="GO:0016132">
    <property type="term" value="P:brassinosteroid biosynthetic process"/>
    <property type="evidence" value="ECO:0007669"/>
    <property type="project" value="TreeGrafter"/>
</dbReference>
<evidence type="ECO:0000256" key="3">
    <source>
        <dbReference type="ARBA" id="ARBA00023004"/>
    </source>
</evidence>
<keyword evidence="2" id="KW-0479">Metal-binding</keyword>
<dbReference type="Gene3D" id="1.10.630.10">
    <property type="entry name" value="Cytochrome P450"/>
    <property type="match status" value="1"/>
</dbReference>
<dbReference type="EMBL" id="KK914735">
    <property type="protein sequence ID" value="KDP29664.1"/>
    <property type="molecule type" value="Genomic_DNA"/>
</dbReference>
<dbReference type="GO" id="GO:0016125">
    <property type="term" value="P:sterol metabolic process"/>
    <property type="evidence" value="ECO:0007669"/>
    <property type="project" value="TreeGrafter"/>
</dbReference>
<dbReference type="Proteomes" id="UP000027138">
    <property type="component" value="Unassembled WGS sequence"/>
</dbReference>
<dbReference type="GO" id="GO:0004497">
    <property type="term" value="F:monooxygenase activity"/>
    <property type="evidence" value="ECO:0007669"/>
    <property type="project" value="InterPro"/>
</dbReference>
<dbReference type="PANTHER" id="PTHR24286">
    <property type="entry name" value="CYTOCHROME P450 26"/>
    <property type="match status" value="1"/>
</dbReference>
<dbReference type="OrthoDB" id="1372046at2759"/>
<dbReference type="GO" id="GO:0016705">
    <property type="term" value="F:oxidoreductase activity, acting on paired donors, with incorporation or reduction of molecular oxygen"/>
    <property type="evidence" value="ECO:0007669"/>
    <property type="project" value="InterPro"/>
</dbReference>
<proteinExistence type="inferred from homology"/>
<organism evidence="4 5">
    <name type="scientific">Jatropha curcas</name>
    <name type="common">Barbados nut</name>
    <dbReference type="NCBI Taxonomy" id="180498"/>
    <lineage>
        <taxon>Eukaryota</taxon>
        <taxon>Viridiplantae</taxon>
        <taxon>Streptophyta</taxon>
        <taxon>Embryophyta</taxon>
        <taxon>Tracheophyta</taxon>
        <taxon>Spermatophyta</taxon>
        <taxon>Magnoliopsida</taxon>
        <taxon>eudicotyledons</taxon>
        <taxon>Gunneridae</taxon>
        <taxon>Pentapetalae</taxon>
        <taxon>rosids</taxon>
        <taxon>fabids</taxon>
        <taxon>Malpighiales</taxon>
        <taxon>Euphorbiaceae</taxon>
        <taxon>Crotonoideae</taxon>
        <taxon>Jatropheae</taxon>
        <taxon>Jatropha</taxon>
    </lineage>
</organism>
<accession>A0A067KCW3</accession>
<dbReference type="InterPro" id="IPR001128">
    <property type="entry name" value="Cyt_P450"/>
</dbReference>
<reference evidence="4 5" key="1">
    <citation type="journal article" date="2014" name="PLoS ONE">
        <title>Global Analysis of Gene Expression Profiles in Physic Nut (Jatropha curcas L.) Seedlings Exposed to Salt Stress.</title>
        <authorList>
            <person name="Zhang L."/>
            <person name="Zhang C."/>
            <person name="Wu P."/>
            <person name="Chen Y."/>
            <person name="Li M."/>
            <person name="Jiang H."/>
            <person name="Wu G."/>
        </authorList>
    </citation>
    <scope>NUCLEOTIDE SEQUENCE [LARGE SCALE GENOMIC DNA]</scope>
    <source>
        <strain evidence="5">cv. GZQX0401</strain>
        <tissue evidence="4">Young leaves</tissue>
    </source>
</reference>
<dbReference type="InterPro" id="IPR036396">
    <property type="entry name" value="Cyt_P450_sf"/>
</dbReference>
<evidence type="ECO:0008006" key="6">
    <source>
        <dbReference type="Google" id="ProtNLM"/>
    </source>
</evidence>
<dbReference type="GO" id="GO:0010268">
    <property type="term" value="P:brassinosteroid homeostasis"/>
    <property type="evidence" value="ECO:0007669"/>
    <property type="project" value="TreeGrafter"/>
</dbReference>
<dbReference type="SUPFAM" id="SSF48264">
    <property type="entry name" value="Cytochrome P450"/>
    <property type="match status" value="1"/>
</dbReference>
<evidence type="ECO:0000313" key="4">
    <source>
        <dbReference type="EMBL" id="KDP29664.1"/>
    </source>
</evidence>
<name>A0A067KCW3_JATCU</name>
<evidence type="ECO:0000256" key="2">
    <source>
        <dbReference type="ARBA" id="ARBA00022723"/>
    </source>
</evidence>
<gene>
    <name evidence="4" type="ORF">JCGZ_18826</name>
</gene>
<protein>
    <recommendedName>
        <fullName evidence="6">Cytochrome P450</fullName>
    </recommendedName>
</protein>
<comment type="similarity">
    <text evidence="1">Belongs to the cytochrome P450 family.</text>
</comment>
<sequence length="197" mass="22642">MWMIELLFVAFSIICLTYWINKWRNPKCNGVLPPGSMGLPIIGESLQLLTPSYSLDLHPFVKKRIQRYGPIFRSNVAGRPIIFTADPELNHYILSQERRSVELWYMDAFSELFVLDGESRTSGATGYIHKYIRGLFLTHIGAERLREKLFHQIQDLVHTTLQSWCNQPAIEVRQAASAVVCDFSAKFLFGYEAEKSP</sequence>
<dbReference type="GO" id="GO:0005506">
    <property type="term" value="F:iron ion binding"/>
    <property type="evidence" value="ECO:0007669"/>
    <property type="project" value="InterPro"/>
</dbReference>
<dbReference type="GO" id="GO:0020037">
    <property type="term" value="F:heme binding"/>
    <property type="evidence" value="ECO:0007669"/>
    <property type="project" value="InterPro"/>
</dbReference>
<dbReference type="PANTHER" id="PTHR24286:SF305">
    <property type="entry name" value="CYTOCHROME P450 708A2"/>
    <property type="match status" value="1"/>
</dbReference>
<evidence type="ECO:0000256" key="1">
    <source>
        <dbReference type="ARBA" id="ARBA00010617"/>
    </source>
</evidence>
<keyword evidence="5" id="KW-1185">Reference proteome</keyword>
<dbReference type="AlphaFoldDB" id="A0A067KCW3"/>